<evidence type="ECO:0000313" key="12">
    <source>
        <dbReference type="EMBL" id="KLV17051.1"/>
    </source>
</evidence>
<dbReference type="GO" id="GO:0000271">
    <property type="term" value="P:polysaccharide biosynthetic process"/>
    <property type="evidence" value="ECO:0007669"/>
    <property type="project" value="InterPro"/>
</dbReference>
<evidence type="ECO:0000259" key="11">
    <source>
        <dbReference type="SMART" id="SM00984"/>
    </source>
</evidence>
<name>A0A0J1HTK7_BACAN</name>
<comment type="catalytic activity">
    <reaction evidence="6 7">
        <text>UDP-alpha-D-glucose + 2 NAD(+) + H2O = UDP-alpha-D-glucuronate + 2 NADH + 3 H(+)</text>
        <dbReference type="Rhea" id="RHEA:23596"/>
        <dbReference type="ChEBI" id="CHEBI:15377"/>
        <dbReference type="ChEBI" id="CHEBI:15378"/>
        <dbReference type="ChEBI" id="CHEBI:57540"/>
        <dbReference type="ChEBI" id="CHEBI:57945"/>
        <dbReference type="ChEBI" id="CHEBI:58052"/>
        <dbReference type="ChEBI" id="CHEBI:58885"/>
        <dbReference type="EC" id="1.1.1.22"/>
    </reaction>
</comment>
<dbReference type="EMBL" id="LDPG01000013">
    <property type="protein sequence ID" value="KLV17051.1"/>
    <property type="molecule type" value="Genomic_DNA"/>
</dbReference>
<dbReference type="Pfam" id="PF03720">
    <property type="entry name" value="UDPG_MGDP_dh_C"/>
    <property type="match status" value="1"/>
</dbReference>
<dbReference type="InterPro" id="IPR014027">
    <property type="entry name" value="UDP-Glc/GDP-Man_DH_C"/>
</dbReference>
<feature type="active site" description="Nucleophile" evidence="8">
    <location>
        <position position="260"/>
    </location>
</feature>
<dbReference type="GO" id="GO:0006065">
    <property type="term" value="P:UDP-glucuronate biosynthetic process"/>
    <property type="evidence" value="ECO:0007669"/>
    <property type="project" value="UniProtKB-UniPathway"/>
</dbReference>
<feature type="binding site" evidence="10">
    <location>
        <position position="155"/>
    </location>
    <ligand>
        <name>NAD(+)</name>
        <dbReference type="ChEBI" id="CHEBI:57540"/>
    </ligand>
</feature>
<dbReference type="PANTHER" id="PTHR43750">
    <property type="entry name" value="UDP-GLUCOSE 6-DEHYDROGENASE TUAD"/>
    <property type="match status" value="1"/>
</dbReference>
<dbReference type="NCBIfam" id="TIGR03026">
    <property type="entry name" value="NDP-sugDHase"/>
    <property type="match status" value="1"/>
</dbReference>
<evidence type="ECO:0000256" key="8">
    <source>
        <dbReference type="PIRSR" id="PIRSR500134-1"/>
    </source>
</evidence>
<reference evidence="12 13" key="1">
    <citation type="submission" date="2015-05" db="EMBL/GenBank/DDBJ databases">
        <title>Whole genome sequence and identification of bacterial endophytes from Costus igneus.</title>
        <authorList>
            <person name="Lee Y.P."/>
            <person name="Gan H.M."/>
            <person name="Eng W."/>
            <person name="Wheatley M.S."/>
            <person name="Caraballo A."/>
            <person name="Polter S."/>
            <person name="Savka M.A."/>
            <person name="Hudson A.O."/>
        </authorList>
    </citation>
    <scope>NUCLEOTIDE SEQUENCE [LARGE SCALE GENOMIC DNA]</scope>
    <source>
        <strain evidence="12 13">RIT375</strain>
    </source>
</reference>
<evidence type="ECO:0000256" key="1">
    <source>
        <dbReference type="ARBA" id="ARBA00004701"/>
    </source>
</evidence>
<comment type="pathway">
    <text evidence="1">Nucleotide-sugar biosynthesis; UDP-alpha-D-glucuronate biosynthesis; UDP-alpha-D-glucuronate from UDP-alpha-D-glucose: step 1/1.</text>
</comment>
<dbReference type="Proteomes" id="UP000035904">
    <property type="component" value="Unassembled WGS sequence"/>
</dbReference>
<comment type="similarity">
    <text evidence="2 7">Belongs to the UDP-glucose/GDP-mannose dehydrogenase family.</text>
</comment>
<dbReference type="PATRIC" id="fig|1392.242.peg.1400"/>
<evidence type="ECO:0000256" key="5">
    <source>
        <dbReference type="ARBA" id="ARBA00023027"/>
    </source>
</evidence>
<protein>
    <recommendedName>
        <fullName evidence="3 7">UDP-glucose 6-dehydrogenase</fullName>
        <ecNumber evidence="3 7">1.1.1.22</ecNumber>
    </recommendedName>
</protein>
<dbReference type="InterPro" id="IPR008927">
    <property type="entry name" value="6-PGluconate_DH-like_C_sf"/>
</dbReference>
<dbReference type="AlphaFoldDB" id="A0A0J1HTK7"/>
<organism evidence="12 13">
    <name type="scientific">Bacillus anthracis</name>
    <name type="common">anthrax bacterium</name>
    <dbReference type="NCBI Taxonomy" id="1392"/>
    <lineage>
        <taxon>Bacteria</taxon>
        <taxon>Bacillati</taxon>
        <taxon>Bacillota</taxon>
        <taxon>Bacilli</taxon>
        <taxon>Bacillales</taxon>
        <taxon>Bacillaceae</taxon>
        <taxon>Bacillus</taxon>
        <taxon>Bacillus cereus group</taxon>
    </lineage>
</organism>
<dbReference type="RefSeq" id="WP_001017617.1">
    <property type="nucleotide sequence ID" value="NZ_LDPG01000013.1"/>
</dbReference>
<accession>A0A0J1HTK7</accession>
<dbReference type="UniPathway" id="UPA00038">
    <property type="reaction ID" value="UER00491"/>
</dbReference>
<proteinExistence type="inferred from homology"/>
<evidence type="ECO:0000256" key="10">
    <source>
        <dbReference type="PIRSR" id="PIRSR500134-3"/>
    </source>
</evidence>
<dbReference type="InterPro" id="IPR036291">
    <property type="entry name" value="NAD(P)-bd_dom_sf"/>
</dbReference>
<feature type="binding site" evidence="10">
    <location>
        <position position="327"/>
    </location>
    <ligand>
        <name>NAD(+)</name>
        <dbReference type="ChEBI" id="CHEBI:57540"/>
    </ligand>
</feature>
<dbReference type="GO" id="GO:0051287">
    <property type="term" value="F:NAD binding"/>
    <property type="evidence" value="ECO:0007669"/>
    <property type="project" value="InterPro"/>
</dbReference>
<dbReference type="SUPFAM" id="SSF52413">
    <property type="entry name" value="UDP-glucose/GDP-mannose dehydrogenase C-terminal domain"/>
    <property type="match status" value="1"/>
</dbReference>
<evidence type="ECO:0000313" key="13">
    <source>
        <dbReference type="Proteomes" id="UP000035904"/>
    </source>
</evidence>
<feature type="binding site" evidence="10">
    <location>
        <position position="263"/>
    </location>
    <ligand>
        <name>NAD(+)</name>
        <dbReference type="ChEBI" id="CHEBI:57540"/>
    </ligand>
</feature>
<feature type="binding site" evidence="10">
    <location>
        <position position="30"/>
    </location>
    <ligand>
        <name>NAD(+)</name>
        <dbReference type="ChEBI" id="CHEBI:57540"/>
    </ligand>
</feature>
<evidence type="ECO:0000256" key="9">
    <source>
        <dbReference type="PIRSR" id="PIRSR500134-2"/>
    </source>
</evidence>
<dbReference type="Pfam" id="PF00984">
    <property type="entry name" value="UDPG_MGDP_dh"/>
    <property type="match status" value="1"/>
</dbReference>
<feature type="binding site" evidence="10">
    <location>
        <position position="121"/>
    </location>
    <ligand>
        <name>NAD(+)</name>
        <dbReference type="ChEBI" id="CHEBI:57540"/>
    </ligand>
</feature>
<dbReference type="InterPro" id="IPR017476">
    <property type="entry name" value="UDP-Glc/GDP-Man"/>
</dbReference>
<dbReference type="InterPro" id="IPR014026">
    <property type="entry name" value="UDP-Glc/GDP-Man_DH_dimer"/>
</dbReference>
<feature type="binding site" evidence="9">
    <location>
        <position position="204"/>
    </location>
    <ligand>
        <name>substrate</name>
    </ligand>
</feature>
<sequence length="445" mass="48933">MNIAVVGTGYVGLVTGVCLSEINHQVICIDTDEEKIKKMQAGISPIYEPGLDELMQKNIKKGTLHFTNNHQRGFADAEVIFIAVGTPQMPDGSANLAFIEAVAKSIAKYVSHDIIVVTKSTVPVGTNDFVKKIILENLQHNVTVKVASNPEFLREGSAIQDTFQGDRIVIGTEDQETANILEDMYKGFNLPVFKTDIYSSEMIKYASNAFLATKISFINEISNICEKLGANVEDVASGMGFDHRIGRAFLNAGIGYGGSCFPKDTHALVQIAGGVEHDFTLLKSVIDVNNNQQSLMVEKIKYRLGNLKGLKIAMLGLAFKPNTDDMREAASIVISNHLVEEGANIYAYDPIAIEKAKAILPSNIVYTTSLDECLEAADVTVIVTEWDEFKAMDLNKFKGLVKTPLLFDGRNCFDLDEMDKKGIEYHSVGRPIIRNINNNKEKSLV</sequence>
<evidence type="ECO:0000256" key="3">
    <source>
        <dbReference type="ARBA" id="ARBA00012954"/>
    </source>
</evidence>
<evidence type="ECO:0000256" key="7">
    <source>
        <dbReference type="PIRNR" id="PIRNR000124"/>
    </source>
</evidence>
<dbReference type="Pfam" id="PF03721">
    <property type="entry name" value="UDPG_MGDP_dh_N"/>
    <property type="match status" value="1"/>
</dbReference>
<evidence type="ECO:0000256" key="2">
    <source>
        <dbReference type="ARBA" id="ARBA00006601"/>
    </source>
</evidence>
<keyword evidence="4 7" id="KW-0560">Oxidoreductase</keyword>
<dbReference type="InterPro" id="IPR028357">
    <property type="entry name" value="UDPglc_DH_bac"/>
</dbReference>
<feature type="domain" description="UDP-glucose/GDP-mannose dehydrogenase C-terminal" evidence="11">
    <location>
        <begin position="313"/>
        <end position="415"/>
    </location>
</feature>
<dbReference type="SUPFAM" id="SSF51735">
    <property type="entry name" value="NAD(P)-binding Rossmann-fold domains"/>
    <property type="match status" value="1"/>
</dbReference>
<dbReference type="PIRSF" id="PIRSF000124">
    <property type="entry name" value="UDPglc_GDPman_dh"/>
    <property type="match status" value="1"/>
</dbReference>
<feature type="binding site" evidence="9">
    <location>
        <begin position="249"/>
        <end position="253"/>
    </location>
    <ligand>
        <name>substrate</name>
    </ligand>
</feature>
<feature type="binding site" evidence="10">
    <location>
        <position position="35"/>
    </location>
    <ligand>
        <name>NAD(+)</name>
        <dbReference type="ChEBI" id="CHEBI:57540"/>
    </ligand>
</feature>
<dbReference type="SUPFAM" id="SSF48179">
    <property type="entry name" value="6-phosphogluconate dehydrogenase C-terminal domain-like"/>
    <property type="match status" value="1"/>
</dbReference>
<evidence type="ECO:0000256" key="6">
    <source>
        <dbReference type="ARBA" id="ARBA00047473"/>
    </source>
</evidence>
<dbReference type="EC" id="1.1.1.22" evidence="3 7"/>
<dbReference type="PANTHER" id="PTHR43750:SF4">
    <property type="entry name" value="UDP-GLUCOSE 6-DEHYDROGENASE YWQF"/>
    <property type="match status" value="1"/>
</dbReference>
<dbReference type="Gene3D" id="3.40.50.720">
    <property type="entry name" value="NAD(P)-binding Rossmann-like Domain"/>
    <property type="match status" value="2"/>
</dbReference>
<feature type="binding site" evidence="9">
    <location>
        <begin position="152"/>
        <end position="155"/>
    </location>
    <ligand>
        <name>substrate</name>
    </ligand>
</feature>
<feature type="binding site" evidence="9">
    <location>
        <position position="257"/>
    </location>
    <ligand>
        <name>substrate</name>
    </ligand>
</feature>
<feature type="binding site" evidence="10">
    <location>
        <position position="86"/>
    </location>
    <ligand>
        <name>NAD(+)</name>
        <dbReference type="ChEBI" id="CHEBI:57540"/>
    </ligand>
</feature>
<keyword evidence="5 7" id="KW-0520">NAD</keyword>
<comment type="caution">
    <text evidence="12">The sequence shown here is derived from an EMBL/GenBank/DDBJ whole genome shotgun (WGS) entry which is preliminary data.</text>
</comment>
<feature type="binding site" evidence="9">
    <location>
        <position position="320"/>
    </location>
    <ligand>
        <name>substrate</name>
    </ligand>
</feature>
<dbReference type="PIRSF" id="PIRSF500134">
    <property type="entry name" value="UDPglc_DH_bac"/>
    <property type="match status" value="1"/>
</dbReference>
<dbReference type="GO" id="GO:0003979">
    <property type="term" value="F:UDP-glucose 6-dehydrogenase activity"/>
    <property type="evidence" value="ECO:0007669"/>
    <property type="project" value="UniProtKB-EC"/>
</dbReference>
<evidence type="ECO:0000256" key="4">
    <source>
        <dbReference type="ARBA" id="ARBA00023002"/>
    </source>
</evidence>
<dbReference type="InterPro" id="IPR001732">
    <property type="entry name" value="UDP-Glc/GDP-Man_DH_N"/>
</dbReference>
<dbReference type="Gene3D" id="1.20.5.100">
    <property type="entry name" value="Cytochrome c1, transmembrane anchor, C-terminal"/>
    <property type="match status" value="1"/>
</dbReference>
<gene>
    <name evidence="12" type="ORF">ABW01_17655</name>
</gene>
<dbReference type="InterPro" id="IPR036220">
    <property type="entry name" value="UDP-Glc/GDP-Man_DH_C_sf"/>
</dbReference>
<dbReference type="SMART" id="SM00984">
    <property type="entry name" value="UDPG_MGDP_dh_C"/>
    <property type="match status" value="1"/>
</dbReference>